<dbReference type="SMART" id="SM00382">
    <property type="entry name" value="AAA"/>
    <property type="match status" value="2"/>
</dbReference>
<dbReference type="SUPFAM" id="SSF52540">
    <property type="entry name" value="P-loop containing nucleoside triphosphate hydrolases"/>
    <property type="match status" value="2"/>
</dbReference>
<dbReference type="PANTHER" id="PTHR19211">
    <property type="entry name" value="ATP-BINDING TRANSPORT PROTEIN-RELATED"/>
    <property type="match status" value="1"/>
</dbReference>
<evidence type="ECO:0000313" key="6">
    <source>
        <dbReference type="EMBL" id="KDM89752.1"/>
    </source>
</evidence>
<dbReference type="AlphaFoldDB" id="A0A066RQ09"/>
<keyword evidence="2" id="KW-0547">Nucleotide-binding</keyword>
<dbReference type="PANTHER" id="PTHR19211:SF6">
    <property type="entry name" value="BLL7188 PROTEIN"/>
    <property type="match status" value="1"/>
</dbReference>
<protein>
    <recommendedName>
        <fullName evidence="5">ABC transporter domain-containing protein</fullName>
    </recommendedName>
</protein>
<dbReference type="InterPro" id="IPR003439">
    <property type="entry name" value="ABC_transporter-like_ATP-bd"/>
</dbReference>
<name>A0A066RQ09_9GAMM</name>
<evidence type="ECO:0000259" key="5">
    <source>
        <dbReference type="PROSITE" id="PS50893"/>
    </source>
</evidence>
<dbReference type="EMBL" id="JMIB01000043">
    <property type="protein sequence ID" value="KDM89752.1"/>
    <property type="molecule type" value="Genomic_DNA"/>
</dbReference>
<evidence type="ECO:0000256" key="1">
    <source>
        <dbReference type="ARBA" id="ARBA00022737"/>
    </source>
</evidence>
<evidence type="ECO:0000256" key="3">
    <source>
        <dbReference type="ARBA" id="ARBA00022840"/>
    </source>
</evidence>
<feature type="domain" description="ABC transporter" evidence="5">
    <location>
        <begin position="4"/>
        <end position="238"/>
    </location>
</feature>
<dbReference type="GO" id="GO:0005524">
    <property type="term" value="F:ATP binding"/>
    <property type="evidence" value="ECO:0007669"/>
    <property type="project" value="UniProtKB-KW"/>
</dbReference>
<dbReference type="GO" id="GO:0016887">
    <property type="term" value="F:ATP hydrolysis activity"/>
    <property type="evidence" value="ECO:0007669"/>
    <property type="project" value="InterPro"/>
</dbReference>
<keyword evidence="1" id="KW-0677">Repeat</keyword>
<dbReference type="PROSITE" id="PS50893">
    <property type="entry name" value="ABC_TRANSPORTER_2"/>
    <property type="match status" value="1"/>
</dbReference>
<sequence length="525" mass="57660">MTLLHAQSLTVLLPHGEPLFSDLSITLQREVTALVGKNGSGKSVLAAVLSGQRQPDEGKITADSNIVVLPQLTETADLSALGTVAEALGLDTCLQALSRIEAGSCDPADFEAVNDQWDLPVQLSRQLKALGLPDDPWQQCSNLSGGELTRLRLWLCFQSEAGLLILDEPSNHLDQAGRAWLAQQITDFSGGIFLISHDQQLLKLADCIYELSHTGLACYGHDIADYRLQKQQEAQALTNGLAKAKQQMTSLTRQHQRNEEKAQKRAASGNRDRRSSSQSKLLLDFQKNSAESAASSRKQKQDQQLTQVREKLKTLQAKVDPAKPLSFSTEAVRKQSARLLTLTELALVRGKVPTVSRSVWYGDKIHLQGDNGMGKSTLLKTLLGELPAKSGEVQRHGSVCYLDQHFSLLNLNDSILENLLRLCPAYPASELRTLAACIGFRRERVTQLVSTLSGGERMRLAMLVVSHQYQEGLLLLDEPDNHLDLAGKALMAQALNQHQGSYILVSHDPAFVSECGVNQHWAFTQ</sequence>
<keyword evidence="7" id="KW-1185">Reference proteome</keyword>
<feature type="region of interest" description="Disordered" evidence="4">
    <location>
        <begin position="239"/>
        <end position="280"/>
    </location>
</feature>
<dbReference type="Proteomes" id="UP000027192">
    <property type="component" value="Unassembled WGS sequence"/>
</dbReference>
<dbReference type="InterPro" id="IPR003593">
    <property type="entry name" value="AAA+_ATPase"/>
</dbReference>
<evidence type="ECO:0000313" key="7">
    <source>
        <dbReference type="Proteomes" id="UP000027192"/>
    </source>
</evidence>
<dbReference type="InterPro" id="IPR027417">
    <property type="entry name" value="P-loop_NTPase"/>
</dbReference>
<evidence type="ECO:0000256" key="2">
    <source>
        <dbReference type="ARBA" id="ARBA00022741"/>
    </source>
</evidence>
<dbReference type="Gene3D" id="3.40.50.300">
    <property type="entry name" value="P-loop containing nucleotide triphosphate hydrolases"/>
    <property type="match status" value="2"/>
</dbReference>
<gene>
    <name evidence="6" type="ORF">EA58_20050</name>
</gene>
<dbReference type="STRING" id="1654360.EA58_20050"/>
<reference evidence="6 7" key="1">
    <citation type="submission" date="2014-04" db="EMBL/GenBank/DDBJ databases">
        <title>Draft genome sequence of Photobacterium halotolerans S2753: a solonamide, ngercheumicin and holomycin producer.</title>
        <authorList>
            <person name="Machado H.R."/>
            <person name="Gram L."/>
        </authorList>
    </citation>
    <scope>NUCLEOTIDE SEQUENCE [LARGE SCALE GENOMIC DNA]</scope>
    <source>
        <strain evidence="6 7">S2753</strain>
    </source>
</reference>
<evidence type="ECO:0000256" key="4">
    <source>
        <dbReference type="SAM" id="MobiDB-lite"/>
    </source>
</evidence>
<accession>A0A066RQ09</accession>
<keyword evidence="3" id="KW-0067">ATP-binding</keyword>
<comment type="caution">
    <text evidence="6">The sequence shown here is derived from an EMBL/GenBank/DDBJ whole genome shotgun (WGS) entry which is preliminary data.</text>
</comment>
<dbReference type="Pfam" id="PF00005">
    <property type="entry name" value="ABC_tran"/>
    <property type="match status" value="2"/>
</dbReference>
<dbReference type="RefSeq" id="WP_036756701.1">
    <property type="nucleotide sequence ID" value="NZ_JAGSGC010000022.1"/>
</dbReference>
<proteinExistence type="predicted"/>
<dbReference type="InterPro" id="IPR050611">
    <property type="entry name" value="ABCF"/>
</dbReference>
<organism evidence="6 7">
    <name type="scientific">Photobacterium galatheae</name>
    <dbReference type="NCBI Taxonomy" id="1654360"/>
    <lineage>
        <taxon>Bacteria</taxon>
        <taxon>Pseudomonadati</taxon>
        <taxon>Pseudomonadota</taxon>
        <taxon>Gammaproteobacteria</taxon>
        <taxon>Vibrionales</taxon>
        <taxon>Vibrionaceae</taxon>
        <taxon>Photobacterium</taxon>
    </lineage>
</organism>